<dbReference type="InterPro" id="IPR011761">
    <property type="entry name" value="ATP-grasp"/>
</dbReference>
<dbReference type="Gene3D" id="3.30.470.20">
    <property type="entry name" value="ATP-grasp fold, B domain"/>
    <property type="match status" value="1"/>
</dbReference>
<keyword evidence="7" id="KW-1185">Reference proteome</keyword>
<dbReference type="InterPro" id="IPR013815">
    <property type="entry name" value="ATP_grasp_subdomain_1"/>
</dbReference>
<dbReference type="VEuPathDB" id="FungiDB:BO78DRAFT_431265"/>
<dbReference type="GO" id="GO:0016874">
    <property type="term" value="F:ligase activity"/>
    <property type="evidence" value="ECO:0007669"/>
    <property type="project" value="UniProtKB-KW"/>
</dbReference>
<evidence type="ECO:0000256" key="2">
    <source>
        <dbReference type="ARBA" id="ARBA00022741"/>
    </source>
</evidence>
<evidence type="ECO:0000256" key="3">
    <source>
        <dbReference type="ARBA" id="ARBA00022840"/>
    </source>
</evidence>
<keyword evidence="1" id="KW-0436">Ligase</keyword>
<dbReference type="Pfam" id="PF13535">
    <property type="entry name" value="ATP-grasp_4"/>
    <property type="match status" value="1"/>
</dbReference>
<dbReference type="PROSITE" id="PS50975">
    <property type="entry name" value="ATP_GRASP"/>
    <property type="match status" value="1"/>
</dbReference>
<sequence length="664" mass="73834">MTFISRLKATWGEAEVCYSLKWQLSLPTKWWQSVDVTVRSESTPPNAQSWPKDSLAIQLWSWDSSWTELGTQDWGSSSTLAFFLQALKCANKTSTGSAIRLVFPSETGYLVRSDILSLRMVDLELVESAVSFVTTTAGKPFRPPLVNPNTESISLHTLLNSAVGGLLLQAPLANQDHQDLFRQLDAEFTNRLSFPWYLASPPQRKTLAIVDGGRGDPDPGGLVTGLYAAAHALNIDMIVLDVPGHWLEGPKYAHWRKEFVPVELKPRSALADRIAIALSSFRVDGIVTFCDSYQVPVAQAANRLGLPTHPPEAYEIATNKYRTAVSEGRAAYCAHNIKEALETVDSEKLEYPFIIKPCKGFLSEGVFKVHNPEELAHAISKSHLDRHGTEFVLESYCDGPEVDANFVLSEGELVFCEITDDFPKTADGDKQTIEPQQGSTDQLKSFLELTCVMPSKLPAYEIDLLRNLLHQTLLRLGLTTGIYHVEARVQDSLMEYGKIAPDTALVDLIPRANPSGKEPSTWLIEINPRFPGIQETAAVESAYGVDYRAIGLLAGLRDHQRLRALAQPFQQGPQYWTQIVCIPVPIGGIFDSDDVCVELKQRRPDLAKQISRCACFVKKGAKVYGPESGINSWVAYFNVFSRTSRQHVLELGETIRRETRFTVI</sequence>
<dbReference type="OrthoDB" id="434648at2759"/>
<protein>
    <recommendedName>
        <fullName evidence="5">ATP-grasp domain-containing protein</fullName>
    </recommendedName>
</protein>
<dbReference type="Gene3D" id="3.30.1490.20">
    <property type="entry name" value="ATP-grasp fold, A domain"/>
    <property type="match status" value="1"/>
</dbReference>
<dbReference type="PANTHER" id="PTHR43585:SF2">
    <property type="entry name" value="ATP-GRASP ENZYME FSQD"/>
    <property type="match status" value="1"/>
</dbReference>
<dbReference type="Proteomes" id="UP000248423">
    <property type="component" value="Unassembled WGS sequence"/>
</dbReference>
<feature type="domain" description="ATP-grasp" evidence="5">
    <location>
        <begin position="315"/>
        <end position="556"/>
    </location>
</feature>
<dbReference type="AlphaFoldDB" id="A0A319E3K6"/>
<dbReference type="STRING" id="1448318.A0A319E3K6"/>
<evidence type="ECO:0000313" key="6">
    <source>
        <dbReference type="EMBL" id="PYI04581.1"/>
    </source>
</evidence>
<evidence type="ECO:0000259" key="5">
    <source>
        <dbReference type="PROSITE" id="PS50975"/>
    </source>
</evidence>
<dbReference type="InterPro" id="IPR041472">
    <property type="entry name" value="BL00235/CARNS1_N"/>
</dbReference>
<evidence type="ECO:0000256" key="4">
    <source>
        <dbReference type="PROSITE-ProRule" id="PRU00409"/>
    </source>
</evidence>
<dbReference type="SUPFAM" id="SSF56059">
    <property type="entry name" value="Glutathione synthetase ATP-binding domain-like"/>
    <property type="match status" value="1"/>
</dbReference>
<reference evidence="6 7" key="1">
    <citation type="submission" date="2018-02" db="EMBL/GenBank/DDBJ databases">
        <title>The genomes of Aspergillus section Nigri reveals drivers in fungal speciation.</title>
        <authorList>
            <consortium name="DOE Joint Genome Institute"/>
            <person name="Vesth T.C."/>
            <person name="Nybo J."/>
            <person name="Theobald S."/>
            <person name="Brandl J."/>
            <person name="Frisvad J.C."/>
            <person name="Nielsen K.F."/>
            <person name="Lyhne E.K."/>
            <person name="Kogle M.E."/>
            <person name="Kuo A."/>
            <person name="Riley R."/>
            <person name="Clum A."/>
            <person name="Nolan M."/>
            <person name="Lipzen A."/>
            <person name="Salamov A."/>
            <person name="Henrissat B."/>
            <person name="Wiebenga A."/>
            <person name="De vries R.P."/>
            <person name="Grigoriev I.V."/>
            <person name="Mortensen U.H."/>
            <person name="Andersen M.R."/>
            <person name="Baker S.E."/>
        </authorList>
    </citation>
    <scope>NUCLEOTIDE SEQUENCE [LARGE SCALE GENOMIC DNA]</scope>
    <source>
        <strain evidence="6 7">CBS 121057</strain>
    </source>
</reference>
<dbReference type="Gene3D" id="3.40.50.20">
    <property type="match status" value="1"/>
</dbReference>
<keyword evidence="3 4" id="KW-0067">ATP-binding</keyword>
<organism evidence="6 7">
    <name type="scientific">Aspergillus sclerotiicarbonarius (strain CBS 121057 / IBT 28362)</name>
    <dbReference type="NCBI Taxonomy" id="1448318"/>
    <lineage>
        <taxon>Eukaryota</taxon>
        <taxon>Fungi</taxon>
        <taxon>Dikarya</taxon>
        <taxon>Ascomycota</taxon>
        <taxon>Pezizomycotina</taxon>
        <taxon>Eurotiomycetes</taxon>
        <taxon>Eurotiomycetidae</taxon>
        <taxon>Eurotiales</taxon>
        <taxon>Aspergillaceae</taxon>
        <taxon>Aspergillus</taxon>
        <taxon>Aspergillus subgen. Circumdati</taxon>
    </lineage>
</organism>
<dbReference type="PANTHER" id="PTHR43585">
    <property type="entry name" value="FUMIPYRROLE BIOSYNTHESIS PROTEIN C"/>
    <property type="match status" value="1"/>
</dbReference>
<dbReference type="InterPro" id="IPR052032">
    <property type="entry name" value="ATP-dep_AA_Ligase"/>
</dbReference>
<accession>A0A319E3K6</accession>
<dbReference type="GO" id="GO:0046872">
    <property type="term" value="F:metal ion binding"/>
    <property type="evidence" value="ECO:0007669"/>
    <property type="project" value="InterPro"/>
</dbReference>
<evidence type="ECO:0000313" key="7">
    <source>
        <dbReference type="Proteomes" id="UP000248423"/>
    </source>
</evidence>
<dbReference type="EMBL" id="KZ826367">
    <property type="protein sequence ID" value="PYI04581.1"/>
    <property type="molecule type" value="Genomic_DNA"/>
</dbReference>
<evidence type="ECO:0000256" key="1">
    <source>
        <dbReference type="ARBA" id="ARBA00022598"/>
    </source>
</evidence>
<name>A0A319E3K6_ASPSB</name>
<keyword evidence="2 4" id="KW-0547">Nucleotide-binding</keyword>
<dbReference type="Pfam" id="PF18130">
    <property type="entry name" value="ATPgrasp_N"/>
    <property type="match status" value="1"/>
</dbReference>
<dbReference type="GO" id="GO:0005524">
    <property type="term" value="F:ATP binding"/>
    <property type="evidence" value="ECO:0007669"/>
    <property type="project" value="UniProtKB-UniRule"/>
</dbReference>
<gene>
    <name evidence="6" type="ORF">BO78DRAFT_431265</name>
</gene>
<proteinExistence type="predicted"/>